<dbReference type="Gene3D" id="3.30.450.40">
    <property type="match status" value="2"/>
</dbReference>
<dbReference type="SMART" id="SM00065">
    <property type="entry name" value="GAF"/>
    <property type="match status" value="1"/>
</dbReference>
<organism evidence="2">
    <name type="scientific">Desulfobacca acetoxidans</name>
    <dbReference type="NCBI Taxonomy" id="60893"/>
    <lineage>
        <taxon>Bacteria</taxon>
        <taxon>Pseudomonadati</taxon>
        <taxon>Thermodesulfobacteriota</taxon>
        <taxon>Desulfobaccia</taxon>
        <taxon>Desulfobaccales</taxon>
        <taxon>Desulfobaccaceae</taxon>
        <taxon>Desulfobacca</taxon>
    </lineage>
</organism>
<comment type="caution">
    <text evidence="2">The sequence shown here is derived from an EMBL/GenBank/DDBJ whole genome shotgun (WGS) entry which is preliminary data.</text>
</comment>
<dbReference type="InterPro" id="IPR029016">
    <property type="entry name" value="GAF-like_dom_sf"/>
</dbReference>
<feature type="domain" description="GAF" evidence="1">
    <location>
        <begin position="182"/>
        <end position="330"/>
    </location>
</feature>
<protein>
    <submittedName>
        <fullName evidence="2">GAF domain-containing protein</fullName>
    </submittedName>
</protein>
<name>A0A7C3Z1F2_9BACT</name>
<dbReference type="PANTHER" id="PTHR43155:SF2">
    <property type="entry name" value="CYCLIC DI-GMP PHOSPHODIESTERASE PA4108"/>
    <property type="match status" value="1"/>
</dbReference>
<dbReference type="AlphaFoldDB" id="A0A7C3Z1F2"/>
<evidence type="ECO:0000313" key="2">
    <source>
        <dbReference type="EMBL" id="HGF34349.1"/>
    </source>
</evidence>
<dbReference type="SUPFAM" id="SSF55781">
    <property type="entry name" value="GAF domain-like"/>
    <property type="match status" value="1"/>
</dbReference>
<proteinExistence type="predicted"/>
<gene>
    <name evidence="2" type="ORF">ENW96_08175</name>
</gene>
<evidence type="ECO:0000259" key="1">
    <source>
        <dbReference type="SMART" id="SM00065"/>
    </source>
</evidence>
<reference evidence="2" key="1">
    <citation type="journal article" date="2020" name="mSystems">
        <title>Genome- and Community-Level Interaction Insights into Carbon Utilization and Element Cycling Functions of Hydrothermarchaeota in Hydrothermal Sediment.</title>
        <authorList>
            <person name="Zhou Z."/>
            <person name="Liu Y."/>
            <person name="Xu W."/>
            <person name="Pan J."/>
            <person name="Luo Z.H."/>
            <person name="Li M."/>
        </authorList>
    </citation>
    <scope>NUCLEOTIDE SEQUENCE [LARGE SCALE GENOMIC DNA]</scope>
    <source>
        <strain evidence="2">SpSt-897</strain>
    </source>
</reference>
<dbReference type="PANTHER" id="PTHR43155">
    <property type="entry name" value="CYCLIC DI-GMP PHOSPHODIESTERASE PA4108-RELATED"/>
    <property type="match status" value="1"/>
</dbReference>
<accession>A0A7C3Z1F2</accession>
<dbReference type="Pfam" id="PF13185">
    <property type="entry name" value="GAF_2"/>
    <property type="match status" value="1"/>
</dbReference>
<dbReference type="EMBL" id="DTMF01000204">
    <property type="protein sequence ID" value="HGF34349.1"/>
    <property type="molecule type" value="Genomic_DNA"/>
</dbReference>
<sequence>MVTEAVQAGVGVEESQILLDLAEKLVHAKEVRELAALFLEGVAAIAGAAAAVLSLKKTVLPIETFFEAGLAPEAGPALARVCGERLRQSSLQAEPPAEALSLPQDAKVWLYLFPIVRREETFGVLGILKDTGESFDPRLINRALNFFGCALNKKVDELEHERTIKNLNTYMNISSMIAQALDLKDVLEAVLYFCMDSFGAEAASVLLLDYERMNFRFYSAEGPAKPVLFMASFPADHGLAGAVLASQQAEVINDVQTDPRFFKRFDQESGFVTKNMMAIPLTAAAEKIGVLQILNKFEGDFLEEELLFLQTIAEEIAFAIRNAKLFEVVVKSYCKIRQGESSCRGCKRPLGSWTPCVKYREEAGLLT</sequence>
<dbReference type="InterPro" id="IPR003018">
    <property type="entry name" value="GAF"/>
</dbReference>